<evidence type="ECO:0000313" key="2">
    <source>
        <dbReference type="Proteomes" id="UP000008131"/>
    </source>
</evidence>
<name>F2QGW7_STROU</name>
<reference evidence="1 2" key="1">
    <citation type="journal article" date="2011" name="J. Bacteriol.">
        <title>Genome of Streptococcus oralis strain Uo5.</title>
        <authorList>
            <person name="Reichmann P."/>
            <person name="Nuhn M."/>
            <person name="Denapaite D."/>
            <person name="Bruckner R."/>
            <person name="Henrich B."/>
            <person name="Maurer P."/>
            <person name="Rieger M."/>
            <person name="Klages S."/>
            <person name="Reinhard R."/>
            <person name="Hakenbeck R."/>
        </authorList>
    </citation>
    <scope>NUCLEOTIDE SEQUENCE [LARGE SCALE GENOMIC DNA]</scope>
    <source>
        <strain evidence="1 2">Uo5</strain>
    </source>
</reference>
<protein>
    <submittedName>
        <fullName evidence="1">Uncharacterized protein</fullName>
    </submittedName>
</protein>
<dbReference type="Proteomes" id="UP000008131">
    <property type="component" value="Chromosome"/>
</dbReference>
<accession>F2QGW7</accession>
<organism evidence="1 2">
    <name type="scientific">Streptococcus oralis (strain Uo5)</name>
    <dbReference type="NCBI Taxonomy" id="927666"/>
    <lineage>
        <taxon>Bacteria</taxon>
        <taxon>Bacillati</taxon>
        <taxon>Bacillota</taxon>
        <taxon>Bacilli</taxon>
        <taxon>Lactobacillales</taxon>
        <taxon>Streptococcaceae</taxon>
        <taxon>Streptococcus</taxon>
    </lineage>
</organism>
<dbReference type="RefSeq" id="WP_000537624.1">
    <property type="nucleotide sequence ID" value="NC_015291.1"/>
</dbReference>
<sequence length="206" mass="24232">MGTWRPNREERVKIGIETFKNHPIDKSFNDYYSEVRKHVETCLKPLNELPGYKTQSINYKIIDADFNIKKDYKNEKGECIFVQFCETGHVVVVGAGHDYGMPTSNTFISTNIINELGNKWSNNAILIFITGLKFETDNDCEDCGSISTDHDLQYRNVIEMYIGEYLLKQKIAILNKYSHQNFIPDKWWEKYIEKIFDYYNIKKLKV</sequence>
<dbReference type="EMBL" id="FR720602">
    <property type="protein sequence ID" value="CBY99978.1"/>
    <property type="molecule type" value="Genomic_DNA"/>
</dbReference>
<dbReference type="AlphaFoldDB" id="F2QGW7"/>
<dbReference type="KEGG" id="sor:SOR_0292"/>
<proteinExistence type="predicted"/>
<evidence type="ECO:0000313" key="1">
    <source>
        <dbReference type="EMBL" id="CBY99978.1"/>
    </source>
</evidence>
<dbReference type="HOGENOM" id="CLU_1348296_0_0_9"/>
<gene>
    <name evidence="1" type="ordered locus">SOR_0292</name>
</gene>